<organism evidence="5 6">
    <name type="scientific">Ruminiclostridium papyrosolvens DSM 2782</name>
    <dbReference type="NCBI Taxonomy" id="588581"/>
    <lineage>
        <taxon>Bacteria</taxon>
        <taxon>Bacillati</taxon>
        <taxon>Bacillota</taxon>
        <taxon>Clostridia</taxon>
        <taxon>Eubacteriales</taxon>
        <taxon>Oscillospiraceae</taxon>
        <taxon>Ruminiclostridium</taxon>
    </lineage>
</organism>
<dbReference type="RefSeq" id="WP_004619781.1">
    <property type="nucleotide sequence ID" value="NZ_ACXX02000008.1"/>
</dbReference>
<dbReference type="InterPro" id="IPR014031">
    <property type="entry name" value="Ketoacyl_synth_C"/>
</dbReference>
<dbReference type="EMBL" id="ACXX02000008">
    <property type="protein sequence ID" value="EGD47358.1"/>
    <property type="molecule type" value="Genomic_DNA"/>
</dbReference>
<protein>
    <submittedName>
        <fullName evidence="5">Beta-ketoacyl-acyl-carrier-protein synthase I</fullName>
        <ecNumber evidence="5">2.3.1.41</ecNumber>
    </submittedName>
</protein>
<accession>F1TDR2</accession>
<dbReference type="GO" id="GO:0005829">
    <property type="term" value="C:cytosol"/>
    <property type="evidence" value="ECO:0007669"/>
    <property type="project" value="TreeGrafter"/>
</dbReference>
<dbReference type="GO" id="GO:0004315">
    <property type="term" value="F:3-oxoacyl-[acyl-carrier-protein] synthase activity"/>
    <property type="evidence" value="ECO:0007669"/>
    <property type="project" value="UniProtKB-EC"/>
</dbReference>
<keyword evidence="5" id="KW-0012">Acyltransferase</keyword>
<dbReference type="AlphaFoldDB" id="F1TDR2"/>
<dbReference type="PANTHER" id="PTHR11712:SF336">
    <property type="entry name" value="3-OXOACYL-[ACYL-CARRIER-PROTEIN] SYNTHASE, MITOCHONDRIAL"/>
    <property type="match status" value="1"/>
</dbReference>
<dbReference type="Pfam" id="PF02801">
    <property type="entry name" value="Ketoacyl-synt_C"/>
    <property type="match status" value="1"/>
</dbReference>
<dbReference type="Pfam" id="PF00109">
    <property type="entry name" value="ketoacyl-synt"/>
    <property type="match status" value="1"/>
</dbReference>
<comment type="caution">
    <text evidence="5">The sequence shown here is derived from an EMBL/GenBank/DDBJ whole genome shotgun (WGS) entry which is preliminary data.</text>
</comment>
<evidence type="ECO:0000256" key="3">
    <source>
        <dbReference type="RuleBase" id="RU003694"/>
    </source>
</evidence>
<dbReference type="InterPro" id="IPR020841">
    <property type="entry name" value="PKS_Beta-ketoAc_synthase_dom"/>
</dbReference>
<dbReference type="SUPFAM" id="SSF53901">
    <property type="entry name" value="Thiolase-like"/>
    <property type="match status" value="2"/>
</dbReference>
<dbReference type="eggNOG" id="COG0304">
    <property type="taxonomic scope" value="Bacteria"/>
</dbReference>
<evidence type="ECO:0000256" key="2">
    <source>
        <dbReference type="ARBA" id="ARBA00022679"/>
    </source>
</evidence>
<comment type="similarity">
    <text evidence="1 3">Belongs to the thiolase-like superfamily. Beta-ketoacyl-ACP synthases family.</text>
</comment>
<feature type="domain" description="Ketosynthase family 3 (KS3)" evidence="4">
    <location>
        <begin position="2"/>
        <end position="424"/>
    </location>
</feature>
<sequence length="427" mass="47283">MKRKVVISGVECITSLGKDVETTWRALTDGVSGISKIDRIDNVEKYQCQFGGEIKKFNAKKSGLTGTNTMLRYNQYELFTIFKAVTDYGWLSDLKEDTINCPVFFGNQCINLDEELFDTLIAISGENAHSLDFSKIGSNLQRFPPLNGVKLLPTLPTHFTAKKYNLHGSANVSYAGESSSIEALLRAAVNIEMGYYEKAIVASTFSPFSAHEFLWLSDSNIAKKTSMGNSPNKLIYPFDRRHDGIIFGEGSGVILIESEENARKNGRTILANIKGGSTNIFPGDDFYELTKHGFIKNIEATLSDCSIRNTDIDIIYCSAPSYPQWDNAEIEAIDEMWGRDSVQVTSSKANIGFLSCAAGLIDCIFAVQSINENKFAKTLNFEQLDNDLHIDCNKYFNAKVDNIQRCLINSAGSGAHYSSIILEKGCV</sequence>
<evidence type="ECO:0000259" key="4">
    <source>
        <dbReference type="PROSITE" id="PS52004"/>
    </source>
</evidence>
<dbReference type="Gene3D" id="3.40.47.10">
    <property type="match status" value="2"/>
</dbReference>
<dbReference type="EC" id="2.3.1.41" evidence="5"/>
<proteinExistence type="inferred from homology"/>
<dbReference type="InterPro" id="IPR014030">
    <property type="entry name" value="Ketoacyl_synth_N"/>
</dbReference>
<dbReference type="OrthoDB" id="9808669at2"/>
<dbReference type="Proteomes" id="UP000003860">
    <property type="component" value="Unassembled WGS sequence"/>
</dbReference>
<keyword evidence="2 3" id="KW-0808">Transferase</keyword>
<evidence type="ECO:0000313" key="6">
    <source>
        <dbReference type="Proteomes" id="UP000003860"/>
    </source>
</evidence>
<evidence type="ECO:0000313" key="5">
    <source>
        <dbReference type="EMBL" id="EGD47358.1"/>
    </source>
</evidence>
<dbReference type="PANTHER" id="PTHR11712">
    <property type="entry name" value="POLYKETIDE SYNTHASE-RELATED"/>
    <property type="match status" value="1"/>
</dbReference>
<keyword evidence="6" id="KW-1185">Reference proteome</keyword>
<evidence type="ECO:0000256" key="1">
    <source>
        <dbReference type="ARBA" id="ARBA00008467"/>
    </source>
</evidence>
<dbReference type="GO" id="GO:0006633">
    <property type="term" value="P:fatty acid biosynthetic process"/>
    <property type="evidence" value="ECO:0007669"/>
    <property type="project" value="TreeGrafter"/>
</dbReference>
<dbReference type="InterPro" id="IPR016039">
    <property type="entry name" value="Thiolase-like"/>
</dbReference>
<dbReference type="SMART" id="SM00825">
    <property type="entry name" value="PKS_KS"/>
    <property type="match status" value="1"/>
</dbReference>
<gene>
    <name evidence="5" type="ORF">Cpap_1941</name>
</gene>
<name>F1TDR2_9FIRM</name>
<dbReference type="InterPro" id="IPR000794">
    <property type="entry name" value="Beta-ketoacyl_synthase"/>
</dbReference>
<dbReference type="PROSITE" id="PS52004">
    <property type="entry name" value="KS3_2"/>
    <property type="match status" value="1"/>
</dbReference>
<dbReference type="STRING" id="588581.Cpap_1941"/>
<reference evidence="5" key="1">
    <citation type="submission" date="2009-07" db="EMBL/GenBank/DDBJ databases">
        <authorList>
            <consortium name="US DOE Joint Genome Institute (JGI-PGF)"/>
            <person name="Lucas S."/>
            <person name="Copeland A."/>
            <person name="Lapidus A."/>
            <person name="Glavina del Rio T."/>
            <person name="Tice H."/>
            <person name="Bruce D."/>
            <person name="Goodwin L."/>
            <person name="Pitluck S."/>
            <person name="Larimer F."/>
            <person name="Land M.L."/>
            <person name="Mouttaki H."/>
            <person name="He Z."/>
            <person name="Zhou J."/>
            <person name="Hemme C.L."/>
        </authorList>
    </citation>
    <scope>NUCLEOTIDE SEQUENCE [LARGE SCALE GENOMIC DNA]</scope>
    <source>
        <strain evidence="5">DSM 2782</strain>
    </source>
</reference>
<reference evidence="5" key="2">
    <citation type="submission" date="2011-01" db="EMBL/GenBank/DDBJ databases">
        <title>The Non-contiguous Finished genome of Clostridium papyrosolvens.</title>
        <authorList>
            <person name="Lucas S."/>
            <person name="Copeland A."/>
            <person name="Lapidus A."/>
            <person name="Cheng J.-F."/>
            <person name="Goodwin L."/>
            <person name="Pitluck S."/>
            <person name="Misra M."/>
            <person name="Chertkov O."/>
            <person name="Detter J.C."/>
            <person name="Han C."/>
            <person name="Tapia R."/>
            <person name="Land M."/>
            <person name="Hauser L."/>
            <person name="Kyrpides N."/>
            <person name="Ivanova N."/>
            <person name="Pagani I."/>
            <person name="Mouttaki H."/>
            <person name="He Z."/>
            <person name="Zhou J."/>
            <person name="Hemme C.L."/>
            <person name="Woyke T."/>
        </authorList>
    </citation>
    <scope>NUCLEOTIDE SEQUENCE [LARGE SCALE GENOMIC DNA]</scope>
    <source>
        <strain evidence="5">DSM 2782</strain>
    </source>
</reference>